<dbReference type="EMBL" id="LSMT01000546">
    <property type="protein sequence ID" value="PFX16440.1"/>
    <property type="molecule type" value="Genomic_DNA"/>
</dbReference>
<protein>
    <submittedName>
        <fullName evidence="2">Uncharacterized protein</fullName>
    </submittedName>
</protein>
<gene>
    <name evidence="2" type="ORF">AWC38_SpisGene19281</name>
</gene>
<name>A0A2B4RIY3_STYPI</name>
<accession>A0A2B4RIY3</accession>
<proteinExistence type="predicted"/>
<reference evidence="3" key="1">
    <citation type="journal article" date="2017" name="bioRxiv">
        <title>Comparative analysis of the genomes of Stylophora pistillata and Acropora digitifera provides evidence for extensive differences between species of corals.</title>
        <authorList>
            <person name="Voolstra C.R."/>
            <person name="Li Y."/>
            <person name="Liew Y.J."/>
            <person name="Baumgarten S."/>
            <person name="Zoccola D."/>
            <person name="Flot J.-F."/>
            <person name="Tambutte S."/>
            <person name="Allemand D."/>
            <person name="Aranda M."/>
        </authorList>
    </citation>
    <scope>NUCLEOTIDE SEQUENCE [LARGE SCALE GENOMIC DNA]</scope>
</reference>
<dbReference type="AlphaFoldDB" id="A0A2B4RIY3"/>
<evidence type="ECO:0000313" key="3">
    <source>
        <dbReference type="Proteomes" id="UP000225706"/>
    </source>
</evidence>
<dbReference type="OrthoDB" id="10024657at2759"/>
<comment type="caution">
    <text evidence="2">The sequence shown here is derived from an EMBL/GenBank/DDBJ whole genome shotgun (WGS) entry which is preliminary data.</text>
</comment>
<keyword evidence="1" id="KW-0732">Signal</keyword>
<feature type="signal peptide" evidence="1">
    <location>
        <begin position="1"/>
        <end position="18"/>
    </location>
</feature>
<keyword evidence="3" id="KW-1185">Reference proteome</keyword>
<sequence>MIILHLAITLYITLTSYSSFTASSGLGCSHPRDPYSPALQVDLRKNKVYGNDTNIVWVDHLKAKRGVCANQGKLRIRFDPRGKVTRCPKWTARIDLWFARKVTRFSFDIGDSPTVNGWGGDAGTTTKGAEVHGHGKNFYIFTNDFPGRQGYAINGHLTVESKPNVIGDHMTIYISHERVEVTNYRGYQAVYDSRYLFQLSGRLVATPPSTATDIWLSMNRVIHGTYRRGTGLCRVAISWVDQACCSTQAHWKGVNKASL</sequence>
<organism evidence="2 3">
    <name type="scientific">Stylophora pistillata</name>
    <name type="common">Smooth cauliflower coral</name>
    <dbReference type="NCBI Taxonomy" id="50429"/>
    <lineage>
        <taxon>Eukaryota</taxon>
        <taxon>Metazoa</taxon>
        <taxon>Cnidaria</taxon>
        <taxon>Anthozoa</taxon>
        <taxon>Hexacorallia</taxon>
        <taxon>Scleractinia</taxon>
        <taxon>Astrocoeniina</taxon>
        <taxon>Pocilloporidae</taxon>
        <taxon>Stylophora</taxon>
    </lineage>
</organism>
<evidence type="ECO:0000313" key="2">
    <source>
        <dbReference type="EMBL" id="PFX16440.1"/>
    </source>
</evidence>
<dbReference type="Proteomes" id="UP000225706">
    <property type="component" value="Unassembled WGS sequence"/>
</dbReference>
<evidence type="ECO:0000256" key="1">
    <source>
        <dbReference type="SAM" id="SignalP"/>
    </source>
</evidence>
<feature type="chain" id="PRO_5012428276" evidence="1">
    <location>
        <begin position="19"/>
        <end position="259"/>
    </location>
</feature>